<dbReference type="EMBL" id="MU864515">
    <property type="protein sequence ID" value="KAK4183929.1"/>
    <property type="molecule type" value="Genomic_DNA"/>
</dbReference>
<feature type="region of interest" description="Disordered" evidence="1">
    <location>
        <begin position="1"/>
        <end position="30"/>
    </location>
</feature>
<evidence type="ECO:0000313" key="3">
    <source>
        <dbReference type="Proteomes" id="UP001302126"/>
    </source>
</evidence>
<feature type="compositionally biased region" description="Low complexity" evidence="1">
    <location>
        <begin position="20"/>
        <end position="30"/>
    </location>
</feature>
<organism evidence="2 3">
    <name type="scientific">Podospora australis</name>
    <dbReference type="NCBI Taxonomy" id="1536484"/>
    <lineage>
        <taxon>Eukaryota</taxon>
        <taxon>Fungi</taxon>
        <taxon>Dikarya</taxon>
        <taxon>Ascomycota</taxon>
        <taxon>Pezizomycotina</taxon>
        <taxon>Sordariomycetes</taxon>
        <taxon>Sordariomycetidae</taxon>
        <taxon>Sordariales</taxon>
        <taxon>Podosporaceae</taxon>
        <taxon>Podospora</taxon>
    </lineage>
</organism>
<protein>
    <submittedName>
        <fullName evidence="2">Uncharacterized protein</fullName>
    </submittedName>
</protein>
<proteinExistence type="predicted"/>
<reference evidence="2" key="2">
    <citation type="submission" date="2023-05" db="EMBL/GenBank/DDBJ databases">
        <authorList>
            <consortium name="Lawrence Berkeley National Laboratory"/>
            <person name="Steindorff A."/>
            <person name="Hensen N."/>
            <person name="Bonometti L."/>
            <person name="Westerberg I."/>
            <person name="Brannstrom I.O."/>
            <person name="Guillou S."/>
            <person name="Cros-Aarteil S."/>
            <person name="Calhoun S."/>
            <person name="Haridas S."/>
            <person name="Kuo A."/>
            <person name="Mondo S."/>
            <person name="Pangilinan J."/>
            <person name="Riley R."/>
            <person name="Labutti K."/>
            <person name="Andreopoulos B."/>
            <person name="Lipzen A."/>
            <person name="Chen C."/>
            <person name="Yanf M."/>
            <person name="Daum C."/>
            <person name="Ng V."/>
            <person name="Clum A."/>
            <person name="Ohm R."/>
            <person name="Martin F."/>
            <person name="Silar P."/>
            <person name="Natvig D."/>
            <person name="Lalanne C."/>
            <person name="Gautier V."/>
            <person name="Ament-Velasquez S.L."/>
            <person name="Kruys A."/>
            <person name="Hutchinson M.I."/>
            <person name="Powell A.J."/>
            <person name="Barry K."/>
            <person name="Miller A.N."/>
            <person name="Grigoriev I.V."/>
            <person name="Debuchy R."/>
            <person name="Gladieux P."/>
            <person name="Thoren M.H."/>
            <person name="Johannesson H."/>
        </authorList>
    </citation>
    <scope>NUCLEOTIDE SEQUENCE</scope>
    <source>
        <strain evidence="2">PSN309</strain>
    </source>
</reference>
<keyword evidence="3" id="KW-1185">Reference proteome</keyword>
<sequence>MSSHSSRSSRHSGRSGRGSGSSSSGRSSASAATRQIIDSLVTHRVNTLTELCRIERMAATASEDDQIAFQQPMTAAWSYYVTSNQMLSELRGLTPNYPFCGDIVSYAQMLVQNDPDANRSWNFAWLVLRKIEDENLISSYAESEASRPEMWAGTYPDDEQVAQLAACFEHEWSSAVGRMLSHWQGSPTWY</sequence>
<evidence type="ECO:0000313" key="2">
    <source>
        <dbReference type="EMBL" id="KAK4183929.1"/>
    </source>
</evidence>
<name>A0AAN6WL87_9PEZI</name>
<dbReference type="AlphaFoldDB" id="A0AAN6WL87"/>
<comment type="caution">
    <text evidence="2">The sequence shown here is derived from an EMBL/GenBank/DDBJ whole genome shotgun (WGS) entry which is preliminary data.</text>
</comment>
<gene>
    <name evidence="2" type="ORF">QBC35DRAFT_392840</name>
</gene>
<accession>A0AAN6WL87</accession>
<evidence type="ECO:0000256" key="1">
    <source>
        <dbReference type="SAM" id="MobiDB-lite"/>
    </source>
</evidence>
<dbReference type="Proteomes" id="UP001302126">
    <property type="component" value="Unassembled WGS sequence"/>
</dbReference>
<reference evidence="2" key="1">
    <citation type="journal article" date="2023" name="Mol. Phylogenet. Evol.">
        <title>Genome-scale phylogeny and comparative genomics of the fungal order Sordariales.</title>
        <authorList>
            <person name="Hensen N."/>
            <person name="Bonometti L."/>
            <person name="Westerberg I."/>
            <person name="Brannstrom I.O."/>
            <person name="Guillou S."/>
            <person name="Cros-Aarteil S."/>
            <person name="Calhoun S."/>
            <person name="Haridas S."/>
            <person name="Kuo A."/>
            <person name="Mondo S."/>
            <person name="Pangilinan J."/>
            <person name="Riley R."/>
            <person name="LaButti K."/>
            <person name="Andreopoulos B."/>
            <person name="Lipzen A."/>
            <person name="Chen C."/>
            <person name="Yan M."/>
            <person name="Daum C."/>
            <person name="Ng V."/>
            <person name="Clum A."/>
            <person name="Steindorff A."/>
            <person name="Ohm R.A."/>
            <person name="Martin F."/>
            <person name="Silar P."/>
            <person name="Natvig D.O."/>
            <person name="Lalanne C."/>
            <person name="Gautier V."/>
            <person name="Ament-Velasquez S.L."/>
            <person name="Kruys A."/>
            <person name="Hutchinson M.I."/>
            <person name="Powell A.J."/>
            <person name="Barry K."/>
            <person name="Miller A.N."/>
            <person name="Grigoriev I.V."/>
            <person name="Debuchy R."/>
            <person name="Gladieux P."/>
            <person name="Hiltunen Thoren M."/>
            <person name="Johannesson H."/>
        </authorList>
    </citation>
    <scope>NUCLEOTIDE SEQUENCE</scope>
    <source>
        <strain evidence="2">PSN309</strain>
    </source>
</reference>